<sequence>MHPKFFKTQKDLRSWFEKNHKKIDEMWIGYYKKATGKQSITWSESVDEAICFGWIDGIRKSINDESYMIRFTPRKPKSNWSAVNIEKVKNLTKLGLMKPEGIEAYGRRQEHKSKIYSYEQKVVQLDKSLEGKFKKNKKAWQFFTKKLAPSYRKISIRWVMSAKQEKTRLKRLDILIASSAKGEKIPLLVK</sequence>
<evidence type="ECO:0000313" key="1">
    <source>
        <dbReference type="EMBL" id="KUG25125.1"/>
    </source>
</evidence>
<accession>A0A0W8FW39</accession>
<protein>
    <recommendedName>
        <fullName evidence="2">Bacteriocin-protection protein</fullName>
    </recommendedName>
</protein>
<evidence type="ECO:0008006" key="2">
    <source>
        <dbReference type="Google" id="ProtNLM"/>
    </source>
</evidence>
<gene>
    <name evidence="1" type="ORF">ASZ90_005056</name>
</gene>
<organism evidence="1">
    <name type="scientific">hydrocarbon metagenome</name>
    <dbReference type="NCBI Taxonomy" id="938273"/>
    <lineage>
        <taxon>unclassified sequences</taxon>
        <taxon>metagenomes</taxon>
        <taxon>ecological metagenomes</taxon>
    </lineage>
</organism>
<dbReference type="EMBL" id="LNQE01000764">
    <property type="protein sequence ID" value="KUG25125.1"/>
    <property type="molecule type" value="Genomic_DNA"/>
</dbReference>
<name>A0A0W8FW39_9ZZZZ</name>
<proteinExistence type="predicted"/>
<comment type="caution">
    <text evidence="1">The sequence shown here is derived from an EMBL/GenBank/DDBJ whole genome shotgun (WGS) entry which is preliminary data.</text>
</comment>
<reference evidence="1" key="1">
    <citation type="journal article" date="2015" name="Proc. Natl. Acad. Sci. U.S.A.">
        <title>Networks of energetic and metabolic interactions define dynamics in microbial communities.</title>
        <authorList>
            <person name="Embree M."/>
            <person name="Liu J.K."/>
            <person name="Al-Bassam M.M."/>
            <person name="Zengler K."/>
        </authorList>
    </citation>
    <scope>NUCLEOTIDE SEQUENCE</scope>
</reference>
<dbReference type="AlphaFoldDB" id="A0A0W8FW39"/>
<dbReference type="Pfam" id="PF13376">
    <property type="entry name" value="OmdA"/>
    <property type="match status" value="1"/>
</dbReference>